<accession>A0ABS3M065</accession>
<keyword evidence="6" id="KW-1185">Reference proteome</keyword>
<dbReference type="Pfam" id="PF20582">
    <property type="entry name" value="UPF0758_N"/>
    <property type="match status" value="1"/>
</dbReference>
<dbReference type="InterPro" id="IPR025657">
    <property type="entry name" value="RadC_JAB"/>
</dbReference>
<name>A0ABS3M065_9PROT</name>
<feature type="region of interest" description="Disordered" evidence="2">
    <location>
        <begin position="19"/>
        <end position="38"/>
    </location>
</feature>
<evidence type="ECO:0000313" key="6">
    <source>
        <dbReference type="Proteomes" id="UP000664771"/>
    </source>
</evidence>
<keyword evidence="1" id="KW-0645">Protease</keyword>
<dbReference type="EMBL" id="JAFVMF010000024">
    <property type="protein sequence ID" value="MBO1361551.1"/>
    <property type="molecule type" value="Genomic_DNA"/>
</dbReference>
<comment type="caution">
    <text evidence="5">The sequence shown here is derived from an EMBL/GenBank/DDBJ whole genome shotgun (WGS) entry which is preliminary data.</text>
</comment>
<gene>
    <name evidence="5" type="ORF">J2D73_17335</name>
</gene>
<evidence type="ECO:0000256" key="1">
    <source>
        <dbReference type="ARBA" id="ARBA00023049"/>
    </source>
</evidence>
<dbReference type="RefSeq" id="WP_207883385.1">
    <property type="nucleotide sequence ID" value="NZ_JAFVMF010000024.1"/>
</dbReference>
<reference evidence="5 6" key="1">
    <citation type="submission" date="2021-03" db="EMBL/GenBank/DDBJ databases">
        <title>The complete genome sequence of Acetobacter sacchari TBRC 11175.</title>
        <authorList>
            <person name="Charoenyingcharoen P."/>
            <person name="Yukphan P."/>
        </authorList>
    </citation>
    <scope>NUCLEOTIDE SEQUENCE [LARGE SCALE GENOMIC DNA]</scope>
    <source>
        <strain evidence="5 6">TBRC 11175</strain>
    </source>
</reference>
<feature type="domain" description="UPF0758" evidence="4">
    <location>
        <begin position="36"/>
        <end position="101"/>
    </location>
</feature>
<feature type="domain" description="RadC-like JAB" evidence="3">
    <location>
        <begin position="131"/>
        <end position="243"/>
    </location>
</feature>
<protein>
    <submittedName>
        <fullName evidence="5">DNA repair protein RadC</fullName>
    </submittedName>
</protein>
<dbReference type="PANTHER" id="PTHR30471:SF3">
    <property type="entry name" value="UPF0758 PROTEIN YEES-RELATED"/>
    <property type="match status" value="1"/>
</dbReference>
<keyword evidence="1" id="KW-0378">Hydrolase</keyword>
<dbReference type="Pfam" id="PF04002">
    <property type="entry name" value="RadC"/>
    <property type="match status" value="1"/>
</dbReference>
<sequence length="252" mass="26808">MDNHSPAEGARGDIRRAGERAATAAFSSTGPSGHRSRMRERVLARGASALADYEILEMLLFLGIARRDTKPLAKALINRFGSLHKVLEANQDALAEAGLSAASVAALSLPLLAATRLASVEARSRPQLGDWEALLVYFDTALDGAVPGQLRILYLDNRNRLLGDEAVNTDTSRSAPRVESAAILRRALQLHATAMIGVRLCGDADVPEKRVLADAALASELSRSGALLAIAVHDFFALKGGAWAGLRRLGKL</sequence>
<evidence type="ECO:0000259" key="3">
    <source>
        <dbReference type="Pfam" id="PF04002"/>
    </source>
</evidence>
<dbReference type="PANTHER" id="PTHR30471">
    <property type="entry name" value="DNA REPAIR PROTEIN RADC"/>
    <property type="match status" value="1"/>
</dbReference>
<keyword evidence="1" id="KW-0482">Metalloprotease</keyword>
<dbReference type="InterPro" id="IPR001405">
    <property type="entry name" value="UPF0758"/>
</dbReference>
<dbReference type="InterPro" id="IPR046778">
    <property type="entry name" value="UPF0758_N"/>
</dbReference>
<evidence type="ECO:0000256" key="2">
    <source>
        <dbReference type="SAM" id="MobiDB-lite"/>
    </source>
</evidence>
<dbReference type="InterPro" id="IPR010994">
    <property type="entry name" value="RuvA_2-like"/>
</dbReference>
<dbReference type="Proteomes" id="UP000664771">
    <property type="component" value="Unassembled WGS sequence"/>
</dbReference>
<evidence type="ECO:0000259" key="4">
    <source>
        <dbReference type="Pfam" id="PF20582"/>
    </source>
</evidence>
<evidence type="ECO:0000313" key="5">
    <source>
        <dbReference type="EMBL" id="MBO1361551.1"/>
    </source>
</evidence>
<proteinExistence type="predicted"/>
<organism evidence="5 6">
    <name type="scientific">Acetobacter sacchari</name>
    <dbReference type="NCBI Taxonomy" id="2661687"/>
    <lineage>
        <taxon>Bacteria</taxon>
        <taxon>Pseudomonadati</taxon>
        <taxon>Pseudomonadota</taxon>
        <taxon>Alphaproteobacteria</taxon>
        <taxon>Acetobacterales</taxon>
        <taxon>Acetobacteraceae</taxon>
        <taxon>Acetobacter</taxon>
    </lineage>
</organism>
<dbReference type="SUPFAM" id="SSF47781">
    <property type="entry name" value="RuvA domain 2-like"/>
    <property type="match status" value="1"/>
</dbReference>
<dbReference type="Gene3D" id="3.40.140.10">
    <property type="entry name" value="Cytidine Deaminase, domain 2"/>
    <property type="match status" value="1"/>
</dbReference>